<comment type="caution">
    <text evidence="2">The sequence shown here is derived from an EMBL/GenBank/DDBJ whole genome shotgun (WGS) entry which is preliminary data.</text>
</comment>
<dbReference type="AlphaFoldDB" id="A0A9X1FP90"/>
<accession>A0A9X1FP90</accession>
<evidence type="ECO:0000313" key="3">
    <source>
        <dbReference type="Proteomes" id="UP001138686"/>
    </source>
</evidence>
<feature type="chain" id="PRO_5040951262" evidence="1">
    <location>
        <begin position="21"/>
        <end position="202"/>
    </location>
</feature>
<dbReference type="RefSeq" id="WP_219052465.1">
    <property type="nucleotide sequence ID" value="NZ_JAHWDP010000003.1"/>
</dbReference>
<keyword evidence="3" id="KW-1185">Reference proteome</keyword>
<feature type="signal peptide" evidence="1">
    <location>
        <begin position="1"/>
        <end position="20"/>
    </location>
</feature>
<proteinExistence type="predicted"/>
<dbReference type="EMBL" id="JAHWDP010000003">
    <property type="protein sequence ID" value="MBW2938025.1"/>
    <property type="molecule type" value="Genomic_DNA"/>
</dbReference>
<dbReference type="Proteomes" id="UP001138686">
    <property type="component" value="Unassembled WGS sequence"/>
</dbReference>
<keyword evidence="1" id="KW-0732">Signal</keyword>
<name>A0A9X1FP90_9FLAO</name>
<protein>
    <submittedName>
        <fullName evidence="2">Uncharacterized protein</fullName>
    </submittedName>
</protein>
<reference evidence="2" key="1">
    <citation type="submission" date="2021-07" db="EMBL/GenBank/DDBJ databases">
        <title>Aureisphaera sp. CAU 1614 isolated from sea sediment.</title>
        <authorList>
            <person name="Kim W."/>
        </authorList>
    </citation>
    <scope>NUCLEOTIDE SEQUENCE</scope>
    <source>
        <strain evidence="2">CAU 1614</strain>
    </source>
</reference>
<organism evidence="2 3">
    <name type="scientific">Halomarinibacterium sedimenti</name>
    <dbReference type="NCBI Taxonomy" id="2857106"/>
    <lineage>
        <taxon>Bacteria</taxon>
        <taxon>Pseudomonadati</taxon>
        <taxon>Bacteroidota</taxon>
        <taxon>Flavobacteriia</taxon>
        <taxon>Flavobacteriales</taxon>
        <taxon>Flavobacteriaceae</taxon>
        <taxon>Halomarinibacterium</taxon>
    </lineage>
</organism>
<evidence type="ECO:0000256" key="1">
    <source>
        <dbReference type="SAM" id="SignalP"/>
    </source>
</evidence>
<gene>
    <name evidence="2" type="ORF">KXJ69_07900</name>
</gene>
<sequence>MKTILLFLSFFIAVSGYSQNDETYVTELTNEFTSKLQERGIAQFFTTKHYCSGTIEMFMIDGKMCTSKETYYEVYIFWQEDGRPLMKKIDNCGLFRTVLLSNDSIFQFVSNNFEELKENEVKNYEPSNPSDGPELSAPVQPCYRSFTFWNDDERFEKSFNLFHLTNRFEGDNLNFEYNQSLAIVRLNNKAKAFIAAAGFQRQ</sequence>
<evidence type="ECO:0000313" key="2">
    <source>
        <dbReference type="EMBL" id="MBW2938025.1"/>
    </source>
</evidence>